<dbReference type="PANTHER" id="PTHR12080">
    <property type="entry name" value="SIGNALING LYMPHOCYTIC ACTIVATION MOLECULE"/>
    <property type="match status" value="1"/>
</dbReference>
<feature type="transmembrane region" description="Helical" evidence="5">
    <location>
        <begin position="214"/>
        <end position="237"/>
    </location>
</feature>
<dbReference type="GO" id="GO:0016020">
    <property type="term" value="C:membrane"/>
    <property type="evidence" value="ECO:0007669"/>
    <property type="project" value="UniProtKB-SubCell"/>
</dbReference>
<dbReference type="EMBL" id="JADWDJ010000716">
    <property type="protein sequence ID" value="KAG5260484.1"/>
    <property type="molecule type" value="Genomic_DNA"/>
</dbReference>
<evidence type="ECO:0000256" key="1">
    <source>
        <dbReference type="ARBA" id="ARBA00004370"/>
    </source>
</evidence>
<dbReference type="InterPro" id="IPR013783">
    <property type="entry name" value="Ig-like_fold"/>
</dbReference>
<evidence type="ECO:0000256" key="3">
    <source>
        <dbReference type="ARBA" id="ARBA00023136"/>
    </source>
</evidence>
<feature type="chain" id="PRO_5043921748" description="Immunoglobulin subtype domain-containing protein" evidence="6">
    <location>
        <begin position="21"/>
        <end position="254"/>
    </location>
</feature>
<keyword evidence="8" id="KW-1185">Reference proteome</keyword>
<comment type="caution">
    <text evidence="7">The sequence shown here is derived from an EMBL/GenBank/DDBJ whole genome shotgun (WGS) entry which is preliminary data.</text>
</comment>
<keyword evidence="4" id="KW-0325">Glycoprotein</keyword>
<evidence type="ECO:0000256" key="2">
    <source>
        <dbReference type="ARBA" id="ARBA00022729"/>
    </source>
</evidence>
<dbReference type="InterPro" id="IPR036179">
    <property type="entry name" value="Ig-like_dom_sf"/>
</dbReference>
<reference evidence="7" key="1">
    <citation type="submission" date="2020-10" db="EMBL/GenBank/DDBJ databases">
        <title>Chromosome-scale genome assembly of the Allis shad, Alosa alosa.</title>
        <authorList>
            <person name="Margot Z."/>
            <person name="Christophe K."/>
            <person name="Cabau C."/>
            <person name="Louis A."/>
            <person name="Berthelot C."/>
            <person name="Parey E."/>
            <person name="Roest Crollius H."/>
            <person name="Montfort J."/>
            <person name="Robinson-Rechavi M."/>
            <person name="Bucao C."/>
            <person name="Bouchez O."/>
            <person name="Gislard M."/>
            <person name="Lluch J."/>
            <person name="Milhes M."/>
            <person name="Lampietro C."/>
            <person name="Lopez Roques C."/>
            <person name="Donnadieu C."/>
            <person name="Braasch I."/>
            <person name="Desvignes T."/>
            <person name="Postlethwait J."/>
            <person name="Bobe J."/>
            <person name="Guiguen Y."/>
        </authorList>
    </citation>
    <scope>NUCLEOTIDE SEQUENCE</scope>
    <source>
        <strain evidence="7">M-15738</strain>
        <tissue evidence="7">Blood</tissue>
    </source>
</reference>
<keyword evidence="5" id="KW-0812">Transmembrane</keyword>
<proteinExistence type="predicted"/>
<comment type="subcellular location">
    <subcellularLocation>
        <location evidence="1">Membrane</location>
    </subcellularLocation>
</comment>
<keyword evidence="3 5" id="KW-0472">Membrane</keyword>
<feature type="signal peptide" evidence="6">
    <location>
        <begin position="1"/>
        <end position="20"/>
    </location>
</feature>
<evidence type="ECO:0008006" key="9">
    <source>
        <dbReference type="Google" id="ProtNLM"/>
    </source>
</evidence>
<gene>
    <name evidence="7" type="ORF">AALO_G00310020</name>
</gene>
<keyword evidence="5" id="KW-1133">Transmembrane helix</keyword>
<name>A0AAV6FD90_9TELE</name>
<keyword evidence="2 6" id="KW-0732">Signal</keyword>
<evidence type="ECO:0000256" key="4">
    <source>
        <dbReference type="ARBA" id="ARBA00023180"/>
    </source>
</evidence>
<evidence type="ECO:0000256" key="5">
    <source>
        <dbReference type="SAM" id="Phobius"/>
    </source>
</evidence>
<dbReference type="PANTHER" id="PTHR12080:SF56">
    <property type="entry name" value="NATURAL KILLER CELL RECEPTOR 2B4"/>
    <property type="match status" value="1"/>
</dbReference>
<organism evidence="7 8">
    <name type="scientific">Alosa alosa</name>
    <name type="common">allis shad</name>
    <dbReference type="NCBI Taxonomy" id="278164"/>
    <lineage>
        <taxon>Eukaryota</taxon>
        <taxon>Metazoa</taxon>
        <taxon>Chordata</taxon>
        <taxon>Craniata</taxon>
        <taxon>Vertebrata</taxon>
        <taxon>Euteleostomi</taxon>
        <taxon>Actinopterygii</taxon>
        <taxon>Neopterygii</taxon>
        <taxon>Teleostei</taxon>
        <taxon>Clupei</taxon>
        <taxon>Clupeiformes</taxon>
        <taxon>Clupeoidei</taxon>
        <taxon>Clupeidae</taxon>
        <taxon>Alosa</taxon>
    </lineage>
</organism>
<dbReference type="Gene3D" id="2.60.40.10">
    <property type="entry name" value="Immunoglobulins"/>
    <property type="match status" value="1"/>
</dbReference>
<protein>
    <recommendedName>
        <fullName evidence="9">Immunoglobulin subtype domain-containing protein</fullName>
    </recommendedName>
</protein>
<dbReference type="SUPFAM" id="SSF48726">
    <property type="entry name" value="Immunoglobulin"/>
    <property type="match status" value="1"/>
</dbReference>
<accession>A0AAV6FD90</accession>
<dbReference type="AlphaFoldDB" id="A0AAV6FD90"/>
<sequence length="254" mass="28444">MCVKWTCCFLFAVLLTVSTCEVLKVREGESVTLNIRGHVDKNNLIAFEWSVNNMTIADYRNRTIYIDPHFKGRVEFDEDTFSLGLGNLMKNDSGHYTAVRNVYGKPKEMVADYSISVLEHAAAPTLTVVSNWSSSDSCNVTLNCTGLNVSLISSCDGTFCSQEGRNRFLSISLNHATVSCNHSNPVSWNQTLIELEPLCQLSRKRQTRRWTIEVIFGIVACVGLISAVMIVAAIYWWHKSRDHNIQVGHTCSAL</sequence>
<dbReference type="InterPro" id="IPR015631">
    <property type="entry name" value="CD2/SLAM_rcpt"/>
</dbReference>
<evidence type="ECO:0000256" key="6">
    <source>
        <dbReference type="SAM" id="SignalP"/>
    </source>
</evidence>
<evidence type="ECO:0000313" key="8">
    <source>
        <dbReference type="Proteomes" id="UP000823561"/>
    </source>
</evidence>
<dbReference type="Proteomes" id="UP000823561">
    <property type="component" value="Unassembled WGS sequence"/>
</dbReference>
<evidence type="ECO:0000313" key="7">
    <source>
        <dbReference type="EMBL" id="KAG5260484.1"/>
    </source>
</evidence>